<dbReference type="Pfam" id="PF01103">
    <property type="entry name" value="Omp85"/>
    <property type="match status" value="1"/>
</dbReference>
<evidence type="ECO:0000259" key="5">
    <source>
        <dbReference type="Pfam" id="PF07244"/>
    </source>
</evidence>
<dbReference type="AlphaFoldDB" id="A0A7L9RTQ8"/>
<dbReference type="GO" id="GO:0019867">
    <property type="term" value="C:outer membrane"/>
    <property type="evidence" value="ECO:0007669"/>
    <property type="project" value="InterPro"/>
</dbReference>
<evidence type="ECO:0000256" key="1">
    <source>
        <dbReference type="ARBA" id="ARBA00004370"/>
    </source>
</evidence>
<comment type="subcellular location">
    <subcellularLocation>
        <location evidence="1">Membrane</location>
    </subcellularLocation>
</comment>
<evidence type="ECO:0000256" key="3">
    <source>
        <dbReference type="ARBA" id="ARBA00023136"/>
    </source>
</evidence>
<dbReference type="PANTHER" id="PTHR12815">
    <property type="entry name" value="SORTING AND ASSEMBLY MACHINERY SAMM50 PROTEIN FAMILY MEMBER"/>
    <property type="match status" value="1"/>
</dbReference>
<dbReference type="InterPro" id="IPR039910">
    <property type="entry name" value="D15-like"/>
</dbReference>
<keyword evidence="7" id="KW-1185">Reference proteome</keyword>
<evidence type="ECO:0000313" key="6">
    <source>
        <dbReference type="EMBL" id="QOL20000.1"/>
    </source>
</evidence>
<accession>A0A7L9RTQ8</accession>
<keyword evidence="3" id="KW-0472">Membrane</keyword>
<dbReference type="RefSeq" id="WP_350331555.1">
    <property type="nucleotide sequence ID" value="NZ_CP054719.1"/>
</dbReference>
<gene>
    <name evidence="6" type="primary">tama</name>
    <name evidence="6" type="ORF">CPBP_00777</name>
</gene>
<dbReference type="InterPro" id="IPR000184">
    <property type="entry name" value="Bac_surfAg_D15"/>
</dbReference>
<dbReference type="PANTHER" id="PTHR12815:SF42">
    <property type="entry name" value="BACTERIAL SURFACE ANTIGEN (D15) DOMAIN-CONTAINING PROTEIN"/>
    <property type="match status" value="1"/>
</dbReference>
<evidence type="ECO:0000259" key="4">
    <source>
        <dbReference type="Pfam" id="PF01103"/>
    </source>
</evidence>
<keyword evidence="2" id="KW-0812">Transmembrane</keyword>
<organism evidence="6 7">
    <name type="scientific">Candidatus Bodocaedibacter vickermanii</name>
    <dbReference type="NCBI Taxonomy" id="2741701"/>
    <lineage>
        <taxon>Bacteria</taxon>
        <taxon>Pseudomonadati</taxon>
        <taxon>Pseudomonadota</taxon>
        <taxon>Alphaproteobacteria</taxon>
        <taxon>Holosporales</taxon>
        <taxon>Candidatus Paracaedibacteraceae</taxon>
        <taxon>Candidatus Bodocaedibacter</taxon>
    </lineage>
</organism>
<keyword evidence="2" id="KW-1134">Transmembrane beta strand</keyword>
<evidence type="ECO:0000313" key="7">
    <source>
        <dbReference type="Proteomes" id="UP000594001"/>
    </source>
</evidence>
<evidence type="ECO:0000256" key="2">
    <source>
        <dbReference type="ARBA" id="ARBA00022452"/>
    </source>
</evidence>
<dbReference type="EMBL" id="CP054719">
    <property type="protein sequence ID" value="QOL20000.1"/>
    <property type="molecule type" value="Genomic_DNA"/>
</dbReference>
<dbReference type="InterPro" id="IPR010827">
    <property type="entry name" value="BamA/TamA_POTRA"/>
</dbReference>
<dbReference type="Pfam" id="PF07244">
    <property type="entry name" value="POTRA"/>
    <property type="match status" value="1"/>
</dbReference>
<sequence>MAHVFLTLAASIFIWLSPTLGAAPNINYKATIVGLELFPDIEQSSKKMSQILNPDTDFVLTSEGVLRDILKEDIYQIYAYLQSYGFYDAKIFPEIEITSEQEYKIILHVEAGERYSINRIDVLVNGKDFSIDPELLSTKKDTPIIHELILNDKNKIALFLKQSGYAFVETLDELVEINHDALFGNITYSFKAGAKGTFGTSAINGLSTVSKDYIQKFIQWKTGDIYSIEHTNKTEQLLLDTGLFDSVLITPIATSNPHEFNIEIKLTESKHNHIQFNVYGNIALSNNESNRYEIGAIPKYKHDNVVGANEVFEITAILSNIVQDVNVSLKKPHLGLFNTTGRIFFSGERRTYEAYSRLGIDGGLGLDYKFTPQVSVDLSSVYEKYSLERKTDLQKNSYDFFGFPLTFRIDTREDKIFSRSGLQLDVSWTPYIGSQYSMQHFLVKGNVYLPIIKEYFILAGWGMWHCLSGVSFDNSPIDKRVYLGGSQNLRGYSTDAIGKADPLKKDPTKLIPRGGLSALAFGLEPRFALYHPLWAAVFCDVGQISESENIFKEIHSASRLYWDVGFSLFYFTGFGPLRLDIAYPITDNIPNEKKEFKFYISFGQAF</sequence>
<dbReference type="KEGG" id="pbal:CPBP_00777"/>
<proteinExistence type="predicted"/>
<dbReference type="Gene3D" id="2.40.160.50">
    <property type="entry name" value="membrane protein fhac: a member of the omp85/tpsb transporter family"/>
    <property type="match status" value="1"/>
</dbReference>
<feature type="domain" description="Bacterial surface antigen (D15)" evidence="4">
    <location>
        <begin position="304"/>
        <end position="606"/>
    </location>
</feature>
<reference evidence="6 7" key="1">
    <citation type="submission" date="2020-06" db="EMBL/GenBank/DDBJ databases">
        <title>The endosymbiont of the kinetoplastid Bodo saltans is a Paracaedibacter-like alpha-proteobacterium possessing a putative toxin-antitoxin system.</title>
        <authorList>
            <person name="Midha S."/>
            <person name="Rigden D.J."/>
            <person name="Siozios S."/>
            <person name="Hurst G.D.D."/>
            <person name="Jackson A.P."/>
        </authorList>
    </citation>
    <scope>NUCLEOTIDE SEQUENCE [LARGE SCALE GENOMIC DNA]</scope>
    <source>
        <strain evidence="6">Lake Konstanz</strain>
    </source>
</reference>
<protein>
    <submittedName>
        <fullName evidence="6">Translocation and assembly module TamA</fullName>
    </submittedName>
</protein>
<dbReference type="Gene3D" id="3.10.20.310">
    <property type="entry name" value="membrane protein fhac"/>
    <property type="match status" value="1"/>
</dbReference>
<feature type="domain" description="POTRA" evidence="5">
    <location>
        <begin position="203"/>
        <end position="268"/>
    </location>
</feature>
<dbReference type="Proteomes" id="UP000594001">
    <property type="component" value="Chromosome"/>
</dbReference>
<name>A0A7L9RTQ8_9PROT</name>